<reference evidence="1 2" key="1">
    <citation type="submission" date="2019-02" db="EMBL/GenBank/DDBJ databases">
        <authorList>
            <person name="Rowley M."/>
            <person name="Stucki C."/>
            <person name="Ghiringhelli B."/>
            <person name="Naegele L."/>
            <person name="Emmons C.B."/>
            <person name="Slowan-Pomeroy T."/>
            <person name="Briggs L.A."/>
            <person name="Garlena R.A."/>
            <person name="Russell D.A."/>
            <person name="Pope W.H."/>
            <person name="Molloy S.D."/>
            <person name="Jacobs-Sera D."/>
            <person name="Hatfull G.F."/>
        </authorList>
    </citation>
    <scope>NUCLEOTIDE SEQUENCE [LARGE SCALE GENOMIC DNA]</scope>
</reference>
<organism evidence="1 2">
    <name type="scientific">Gordonia phage BrutonGaster</name>
    <dbReference type="NCBI Taxonomy" id="2530116"/>
    <lineage>
        <taxon>Viruses</taxon>
        <taxon>Duplodnaviria</taxon>
        <taxon>Heunggongvirae</taxon>
        <taxon>Uroviricota</taxon>
        <taxon>Caudoviricetes</taxon>
        <taxon>Oneupvirus</taxon>
        <taxon>Oneupvirus brutongaster</taxon>
    </lineage>
</organism>
<dbReference type="EMBL" id="MK524501">
    <property type="protein sequence ID" value="QBP33285.1"/>
    <property type="molecule type" value="Genomic_DNA"/>
</dbReference>
<name>A0A482JH74_9CAUD</name>
<proteinExistence type="predicted"/>
<dbReference type="GeneID" id="55012026"/>
<evidence type="ECO:0000313" key="2">
    <source>
        <dbReference type="Proteomes" id="UP000295568"/>
    </source>
</evidence>
<dbReference type="RefSeq" id="YP_009820582.1">
    <property type="nucleotide sequence ID" value="NC_048169.1"/>
</dbReference>
<dbReference type="Proteomes" id="UP000295568">
    <property type="component" value="Segment"/>
</dbReference>
<gene>
    <name evidence="1" type="primary">68</name>
    <name evidence="1" type="ORF">SEA_BRUTONGASTER_68</name>
</gene>
<accession>A0A482JH74</accession>
<evidence type="ECO:0000313" key="1">
    <source>
        <dbReference type="EMBL" id="QBP33285.1"/>
    </source>
</evidence>
<protein>
    <submittedName>
        <fullName evidence="1">Uncharacterized protein</fullName>
    </submittedName>
</protein>
<sequence length="68" mass="7261">MYAQRASNVLTTAGQMVTTDVEIIDGEPLFVIQYGEGADQLIEFDVEGIRQLFTKLGSILGVSIAGVA</sequence>
<dbReference type="KEGG" id="vg:55012026"/>
<keyword evidence="2" id="KW-1185">Reference proteome</keyword>